<gene>
    <name evidence="1" type="ORF">PanWU01x14_270040</name>
</gene>
<dbReference type="OrthoDB" id="1751447at2759"/>
<keyword evidence="2" id="KW-1185">Reference proteome</keyword>
<proteinExistence type="predicted"/>
<name>A0A2P5B592_PARAD</name>
<organism evidence="1 2">
    <name type="scientific">Parasponia andersonii</name>
    <name type="common">Sponia andersonii</name>
    <dbReference type="NCBI Taxonomy" id="3476"/>
    <lineage>
        <taxon>Eukaryota</taxon>
        <taxon>Viridiplantae</taxon>
        <taxon>Streptophyta</taxon>
        <taxon>Embryophyta</taxon>
        <taxon>Tracheophyta</taxon>
        <taxon>Spermatophyta</taxon>
        <taxon>Magnoliopsida</taxon>
        <taxon>eudicotyledons</taxon>
        <taxon>Gunneridae</taxon>
        <taxon>Pentapetalae</taxon>
        <taxon>rosids</taxon>
        <taxon>fabids</taxon>
        <taxon>Rosales</taxon>
        <taxon>Cannabaceae</taxon>
        <taxon>Parasponia</taxon>
    </lineage>
</organism>
<evidence type="ECO:0000313" key="1">
    <source>
        <dbReference type="EMBL" id="PON43959.1"/>
    </source>
</evidence>
<dbReference type="Proteomes" id="UP000237105">
    <property type="component" value="Unassembled WGS sequence"/>
</dbReference>
<comment type="caution">
    <text evidence="1">The sequence shown here is derived from an EMBL/GenBank/DDBJ whole genome shotgun (WGS) entry which is preliminary data.</text>
</comment>
<protein>
    <recommendedName>
        <fullName evidence="3">RNase H type-1 domain-containing protein</fullName>
    </recommendedName>
</protein>
<accession>A0A2P5B592</accession>
<reference evidence="2" key="1">
    <citation type="submission" date="2016-06" db="EMBL/GenBank/DDBJ databases">
        <title>Parallel loss of symbiosis genes in relatives of nitrogen-fixing non-legume Parasponia.</title>
        <authorList>
            <person name="Van Velzen R."/>
            <person name="Holmer R."/>
            <person name="Bu F."/>
            <person name="Rutten L."/>
            <person name="Van Zeijl A."/>
            <person name="Liu W."/>
            <person name="Santuari L."/>
            <person name="Cao Q."/>
            <person name="Sharma T."/>
            <person name="Shen D."/>
            <person name="Roswanjaya Y."/>
            <person name="Wardhani T."/>
            <person name="Kalhor M.S."/>
            <person name="Jansen J."/>
            <person name="Van den Hoogen J."/>
            <person name="Gungor B."/>
            <person name="Hartog M."/>
            <person name="Hontelez J."/>
            <person name="Verver J."/>
            <person name="Yang W.-C."/>
            <person name="Schijlen E."/>
            <person name="Repin R."/>
            <person name="Schilthuizen M."/>
            <person name="Schranz E."/>
            <person name="Heidstra R."/>
            <person name="Miyata K."/>
            <person name="Fedorova E."/>
            <person name="Kohlen W."/>
            <person name="Bisseling T."/>
            <person name="Smit S."/>
            <person name="Geurts R."/>
        </authorList>
    </citation>
    <scope>NUCLEOTIDE SEQUENCE [LARGE SCALE GENOMIC DNA]</scope>
    <source>
        <strain evidence="2">cv. WU1-14</strain>
    </source>
</reference>
<evidence type="ECO:0000313" key="2">
    <source>
        <dbReference type="Proteomes" id="UP000237105"/>
    </source>
</evidence>
<dbReference type="AlphaFoldDB" id="A0A2P5B592"/>
<evidence type="ECO:0008006" key="3">
    <source>
        <dbReference type="Google" id="ProtNLM"/>
    </source>
</evidence>
<sequence length="96" mass="10867">MIHVKDGNSAYIILEDANLWVGEYKRLHSLHQNQPPSPPSPVHWCPPNFGTLKANVDAALSKDGNFIGIRVIIRDYLEAVRGALYLVDYLELFLCF</sequence>
<dbReference type="EMBL" id="JXTB01000360">
    <property type="protein sequence ID" value="PON43959.1"/>
    <property type="molecule type" value="Genomic_DNA"/>
</dbReference>